<keyword evidence="2" id="KW-0009">Actin-binding</keyword>
<proteinExistence type="inferred from homology"/>
<reference evidence="4" key="1">
    <citation type="submission" date="2014-12" db="EMBL/GenBank/DDBJ databases">
        <title>Insight into the proteome of Arion vulgaris.</title>
        <authorList>
            <person name="Aradska J."/>
            <person name="Bulat T."/>
            <person name="Smidak R."/>
            <person name="Sarate P."/>
            <person name="Gangsoo J."/>
            <person name="Sialana F."/>
            <person name="Bilban M."/>
            <person name="Lubec G."/>
        </authorList>
    </citation>
    <scope>NUCLEOTIDE SEQUENCE</scope>
    <source>
        <tissue evidence="4">Skin</tissue>
    </source>
</reference>
<dbReference type="PANTHER" id="PTHR11913">
    <property type="entry name" value="COFILIN-RELATED"/>
    <property type="match status" value="1"/>
</dbReference>
<feature type="domain" description="ADF-H" evidence="3">
    <location>
        <begin position="4"/>
        <end position="143"/>
    </location>
</feature>
<evidence type="ECO:0000313" key="4">
    <source>
        <dbReference type="EMBL" id="CEK80482.1"/>
    </source>
</evidence>
<dbReference type="GO" id="GO:0003779">
    <property type="term" value="F:actin binding"/>
    <property type="evidence" value="ECO:0007669"/>
    <property type="project" value="UniProtKB-KW"/>
</dbReference>
<accession>A0A0B7AIU1</accession>
<comment type="similarity">
    <text evidence="1">Belongs to the actin-binding proteins ADF family.</text>
</comment>
<dbReference type="EMBL" id="HACG01033617">
    <property type="protein sequence ID" value="CEK80482.1"/>
    <property type="molecule type" value="Transcribed_RNA"/>
</dbReference>
<sequence length="144" mass="16374">MASGVKVAEDTVETYRAMKLRKVNYRYLMMAIDQTDGMIKVVVTKEKNSGCSQEEEFNDFLEQLPLDVGRYCIIDLTIPQKNGAKKDILFLITWCPSGAPTKSHIVYTTSKKALMDKIREGMTEVQANDLSDLMYCEFLERGSK</sequence>
<evidence type="ECO:0000256" key="1">
    <source>
        <dbReference type="ARBA" id="ARBA00006844"/>
    </source>
</evidence>
<protein>
    <recommendedName>
        <fullName evidence="3">ADF-H domain-containing protein</fullName>
    </recommendedName>
</protein>
<dbReference type="PROSITE" id="PS51263">
    <property type="entry name" value="ADF_H"/>
    <property type="match status" value="1"/>
</dbReference>
<name>A0A0B7AIU1_9EUPU</name>
<dbReference type="AlphaFoldDB" id="A0A0B7AIU1"/>
<dbReference type="InterPro" id="IPR029006">
    <property type="entry name" value="ADF-H/Gelsolin-like_dom_sf"/>
</dbReference>
<dbReference type="SUPFAM" id="SSF55753">
    <property type="entry name" value="Actin depolymerizing proteins"/>
    <property type="match status" value="1"/>
</dbReference>
<dbReference type="Pfam" id="PF00241">
    <property type="entry name" value="Cofilin_ADF"/>
    <property type="match status" value="1"/>
</dbReference>
<dbReference type="GO" id="GO:0015629">
    <property type="term" value="C:actin cytoskeleton"/>
    <property type="evidence" value="ECO:0007669"/>
    <property type="project" value="InterPro"/>
</dbReference>
<dbReference type="SMART" id="SM00102">
    <property type="entry name" value="ADF"/>
    <property type="match status" value="1"/>
</dbReference>
<organism evidence="4">
    <name type="scientific">Arion vulgaris</name>
    <dbReference type="NCBI Taxonomy" id="1028688"/>
    <lineage>
        <taxon>Eukaryota</taxon>
        <taxon>Metazoa</taxon>
        <taxon>Spiralia</taxon>
        <taxon>Lophotrochozoa</taxon>
        <taxon>Mollusca</taxon>
        <taxon>Gastropoda</taxon>
        <taxon>Heterobranchia</taxon>
        <taxon>Euthyneura</taxon>
        <taxon>Panpulmonata</taxon>
        <taxon>Eupulmonata</taxon>
        <taxon>Stylommatophora</taxon>
        <taxon>Helicina</taxon>
        <taxon>Arionoidea</taxon>
        <taxon>Arionidae</taxon>
        <taxon>Arion</taxon>
    </lineage>
</organism>
<dbReference type="CDD" id="cd11286">
    <property type="entry name" value="ADF_cofilin_like"/>
    <property type="match status" value="1"/>
</dbReference>
<dbReference type="Gene3D" id="3.40.20.10">
    <property type="entry name" value="Severin"/>
    <property type="match status" value="1"/>
</dbReference>
<evidence type="ECO:0000259" key="3">
    <source>
        <dbReference type="PROSITE" id="PS51263"/>
    </source>
</evidence>
<gene>
    <name evidence="4" type="primary">ORF121161</name>
</gene>
<dbReference type="GO" id="GO:0030042">
    <property type="term" value="P:actin filament depolymerization"/>
    <property type="evidence" value="ECO:0007669"/>
    <property type="project" value="InterPro"/>
</dbReference>
<dbReference type="InterPro" id="IPR017904">
    <property type="entry name" value="ADF/Cofilin"/>
</dbReference>
<evidence type="ECO:0000256" key="2">
    <source>
        <dbReference type="ARBA" id="ARBA00023203"/>
    </source>
</evidence>
<dbReference type="InterPro" id="IPR002108">
    <property type="entry name" value="ADF-H"/>
</dbReference>